<evidence type="ECO:0000256" key="1">
    <source>
        <dbReference type="SAM" id="MobiDB-lite"/>
    </source>
</evidence>
<dbReference type="InterPro" id="IPR034660">
    <property type="entry name" value="DinB/YfiT-like"/>
</dbReference>
<dbReference type="EMBL" id="SNYN01000018">
    <property type="protein sequence ID" value="TDQ48497.1"/>
    <property type="molecule type" value="Genomic_DNA"/>
</dbReference>
<dbReference type="InterPro" id="IPR007061">
    <property type="entry name" value="MST-like"/>
</dbReference>
<comment type="caution">
    <text evidence="2">The sequence shown here is derived from an EMBL/GenBank/DDBJ whole genome shotgun (WGS) entry which is preliminary data.</text>
</comment>
<evidence type="ECO:0000313" key="2">
    <source>
        <dbReference type="EMBL" id="TDQ48497.1"/>
    </source>
</evidence>
<sequence length="201" mass="22119">MYLLAEAEKSLESAVSRAHNGAMTTTEPHGAPRPRPRTAPPVAADERTMLSAWLDWHRATVRRKCAGLAPGPARSAPLPASPLTSIGGVVSHLRWVEHFWFEVTLLGGRDEGPYSPEDPDADWRLGGGRDLDLLLDEYDAQCERSREIAARLEMGSSARRSRRGGPPVTLRWVLAHLLEETARHNGHLDVLRELADGTVGR</sequence>
<dbReference type="AlphaFoldDB" id="A0A4V3D7P1"/>
<dbReference type="Pfam" id="PF04978">
    <property type="entry name" value="MST"/>
    <property type="match status" value="1"/>
</dbReference>
<proteinExistence type="predicted"/>
<name>A0A4V3D7P1_9ACTN</name>
<reference evidence="2 3" key="1">
    <citation type="submission" date="2019-03" db="EMBL/GenBank/DDBJ databases">
        <title>Genomic Encyclopedia of Type Strains, Phase IV (KMG-IV): sequencing the most valuable type-strain genomes for metagenomic binning, comparative biology and taxonomic classification.</title>
        <authorList>
            <person name="Goeker M."/>
        </authorList>
    </citation>
    <scope>NUCLEOTIDE SEQUENCE [LARGE SCALE GENOMIC DNA]</scope>
    <source>
        <strain evidence="2 3">DSM 46770</strain>
    </source>
</reference>
<dbReference type="Gene3D" id="1.20.120.450">
    <property type="entry name" value="dinb family like domain"/>
    <property type="match status" value="1"/>
</dbReference>
<accession>A0A4V3D7P1</accession>
<keyword evidence="3" id="KW-1185">Reference proteome</keyword>
<dbReference type="Proteomes" id="UP000295281">
    <property type="component" value="Unassembled WGS sequence"/>
</dbReference>
<protein>
    <submittedName>
        <fullName evidence="2">Uncharacterized protein DUF664</fullName>
    </submittedName>
</protein>
<dbReference type="SUPFAM" id="SSF109854">
    <property type="entry name" value="DinB/YfiT-like putative metalloenzymes"/>
    <property type="match status" value="1"/>
</dbReference>
<evidence type="ECO:0000313" key="3">
    <source>
        <dbReference type="Proteomes" id="UP000295281"/>
    </source>
</evidence>
<feature type="region of interest" description="Disordered" evidence="1">
    <location>
        <begin position="14"/>
        <end position="41"/>
    </location>
</feature>
<organism evidence="2 3">
    <name type="scientific">Actinorugispora endophytica</name>
    <dbReference type="NCBI Taxonomy" id="1605990"/>
    <lineage>
        <taxon>Bacteria</taxon>
        <taxon>Bacillati</taxon>
        <taxon>Actinomycetota</taxon>
        <taxon>Actinomycetes</taxon>
        <taxon>Streptosporangiales</taxon>
        <taxon>Nocardiopsidaceae</taxon>
        <taxon>Actinorugispora</taxon>
    </lineage>
</organism>
<gene>
    <name evidence="2" type="ORF">EV190_11833</name>
</gene>